<dbReference type="RefSeq" id="XP_045952780.1">
    <property type="nucleotide sequence ID" value="XM_046104097.1"/>
</dbReference>
<evidence type="ECO:0000313" key="4">
    <source>
        <dbReference type="EMBL" id="KAH6646266.1"/>
    </source>
</evidence>
<comment type="caution">
    <text evidence="4">The sequence shown here is derived from an EMBL/GenBank/DDBJ whole genome shotgun (WGS) entry which is preliminary data.</text>
</comment>
<feature type="repeat" description="ANK" evidence="3">
    <location>
        <begin position="145"/>
        <end position="177"/>
    </location>
</feature>
<dbReference type="InterPro" id="IPR002110">
    <property type="entry name" value="Ankyrin_rpt"/>
</dbReference>
<evidence type="ECO:0000313" key="5">
    <source>
        <dbReference type="Proteomes" id="UP000758603"/>
    </source>
</evidence>
<keyword evidence="1" id="KW-0677">Repeat</keyword>
<keyword evidence="2 3" id="KW-0040">ANK repeat</keyword>
<dbReference type="InterPro" id="IPR036770">
    <property type="entry name" value="Ankyrin_rpt-contain_sf"/>
</dbReference>
<evidence type="ECO:0000256" key="2">
    <source>
        <dbReference type="ARBA" id="ARBA00023043"/>
    </source>
</evidence>
<name>A0A9P8UC48_9PEZI</name>
<dbReference type="EMBL" id="JAGPXC010000010">
    <property type="protein sequence ID" value="KAH6646266.1"/>
    <property type="molecule type" value="Genomic_DNA"/>
</dbReference>
<evidence type="ECO:0000256" key="1">
    <source>
        <dbReference type="ARBA" id="ARBA00022737"/>
    </source>
</evidence>
<dbReference type="GeneID" id="70132988"/>
<dbReference type="AlphaFoldDB" id="A0A9P8UC48"/>
<dbReference type="SMART" id="SM00248">
    <property type="entry name" value="ANK"/>
    <property type="match status" value="3"/>
</dbReference>
<dbReference type="Gene3D" id="1.25.40.20">
    <property type="entry name" value="Ankyrin repeat-containing domain"/>
    <property type="match status" value="1"/>
</dbReference>
<dbReference type="SUPFAM" id="SSF48403">
    <property type="entry name" value="Ankyrin repeat"/>
    <property type="match status" value="1"/>
</dbReference>
<dbReference type="PANTHER" id="PTHR24123">
    <property type="entry name" value="ANKYRIN REPEAT-CONTAINING"/>
    <property type="match status" value="1"/>
</dbReference>
<protein>
    <submittedName>
        <fullName evidence="4">Uncharacterized protein</fullName>
    </submittedName>
</protein>
<gene>
    <name evidence="4" type="ORF">BKA67DRAFT_583708</name>
</gene>
<dbReference type="PROSITE" id="PS50088">
    <property type="entry name" value="ANK_REPEAT"/>
    <property type="match status" value="1"/>
</dbReference>
<sequence>MDYLTFLPTELLHSICTFHGNTRLRGSWLLNLKDLTFLMRTHKRLYDIVLPILYKYNRDIDGSTAVLWAAQNGRIDTLERALEFGLNLEVKRPLRADVRRGMGLWRTSIHHAIEHGHIDAVAWLVNHGAQVVGFTGSKVFRAGVRGSSAFHTSLELGRPEIALLLIEKGAAPSVSSSNHNELLPLVAAREMSIARSAVQALGNLDPLASPDVVEWNCRLLIERLTVDFKGQTTCRQEVRSGIVEGMDLPNEATVIQQKPLVPIRIRGDVVMV</sequence>
<evidence type="ECO:0000256" key="3">
    <source>
        <dbReference type="PROSITE-ProRule" id="PRU00023"/>
    </source>
</evidence>
<proteinExistence type="predicted"/>
<reference evidence="4" key="1">
    <citation type="journal article" date="2021" name="Nat. Commun.">
        <title>Genetic determinants of endophytism in the Arabidopsis root mycobiome.</title>
        <authorList>
            <person name="Mesny F."/>
            <person name="Miyauchi S."/>
            <person name="Thiergart T."/>
            <person name="Pickel B."/>
            <person name="Atanasova L."/>
            <person name="Karlsson M."/>
            <person name="Huettel B."/>
            <person name="Barry K.W."/>
            <person name="Haridas S."/>
            <person name="Chen C."/>
            <person name="Bauer D."/>
            <person name="Andreopoulos W."/>
            <person name="Pangilinan J."/>
            <person name="LaButti K."/>
            <person name="Riley R."/>
            <person name="Lipzen A."/>
            <person name="Clum A."/>
            <person name="Drula E."/>
            <person name="Henrissat B."/>
            <person name="Kohler A."/>
            <person name="Grigoriev I.V."/>
            <person name="Martin F.M."/>
            <person name="Hacquard S."/>
        </authorList>
    </citation>
    <scope>NUCLEOTIDE SEQUENCE</scope>
    <source>
        <strain evidence="4">MPI-SDFR-AT-0073</strain>
    </source>
</reference>
<dbReference type="InterPro" id="IPR051165">
    <property type="entry name" value="Multifunctional_ANK_Repeat"/>
</dbReference>
<dbReference type="OrthoDB" id="341259at2759"/>
<organism evidence="4 5">
    <name type="scientific">Truncatella angustata</name>
    <dbReference type="NCBI Taxonomy" id="152316"/>
    <lineage>
        <taxon>Eukaryota</taxon>
        <taxon>Fungi</taxon>
        <taxon>Dikarya</taxon>
        <taxon>Ascomycota</taxon>
        <taxon>Pezizomycotina</taxon>
        <taxon>Sordariomycetes</taxon>
        <taxon>Xylariomycetidae</taxon>
        <taxon>Amphisphaeriales</taxon>
        <taxon>Sporocadaceae</taxon>
        <taxon>Truncatella</taxon>
    </lineage>
</organism>
<dbReference type="Proteomes" id="UP000758603">
    <property type="component" value="Unassembled WGS sequence"/>
</dbReference>
<accession>A0A9P8UC48</accession>
<keyword evidence="5" id="KW-1185">Reference proteome</keyword>
<dbReference type="PANTHER" id="PTHR24123:SF33">
    <property type="entry name" value="PROTEIN HOS4"/>
    <property type="match status" value="1"/>
</dbReference>
<dbReference type="Pfam" id="PF12796">
    <property type="entry name" value="Ank_2"/>
    <property type="match status" value="1"/>
</dbReference>